<gene>
    <name evidence="1" type="ORF">FAEPRAA2165_01232</name>
</gene>
<dbReference type="HOGENOM" id="CLU_2879207_0_0_9"/>
<dbReference type="EMBL" id="ACOP02000029">
    <property type="protein sequence ID" value="EEU97154.1"/>
    <property type="molecule type" value="Genomic_DNA"/>
</dbReference>
<name>C7H4L7_FAED2</name>
<protein>
    <submittedName>
        <fullName evidence="1">Uncharacterized protein</fullName>
    </submittedName>
</protein>
<evidence type="ECO:0000313" key="2">
    <source>
        <dbReference type="Proteomes" id="UP000004619"/>
    </source>
</evidence>
<dbReference type="STRING" id="411483.FAEPRAA2165_01232"/>
<dbReference type="Proteomes" id="UP000004619">
    <property type="component" value="Unassembled WGS sequence"/>
</dbReference>
<keyword evidence="2" id="KW-1185">Reference proteome</keyword>
<sequence>MIKSPAGFAGSLKFAHRYGMIKLKTDRQSSAEQCCAGQEPFCFCNELAKTNKMTKTAGWTCAV</sequence>
<proteinExistence type="predicted"/>
<accession>C7H4L7</accession>
<organism evidence="1 2">
    <name type="scientific">Faecalibacterium duncaniae (strain DSM 17677 / JCM 31915 / A2-165)</name>
    <name type="common">Faecalibacterium prausnitzii</name>
    <dbReference type="NCBI Taxonomy" id="411483"/>
    <lineage>
        <taxon>Bacteria</taxon>
        <taxon>Bacillati</taxon>
        <taxon>Bacillota</taxon>
        <taxon>Clostridia</taxon>
        <taxon>Eubacteriales</taxon>
        <taxon>Oscillospiraceae</taxon>
        <taxon>Faecalibacterium</taxon>
    </lineage>
</organism>
<dbReference type="AlphaFoldDB" id="C7H4L7"/>
<evidence type="ECO:0000313" key="1">
    <source>
        <dbReference type="EMBL" id="EEU97154.1"/>
    </source>
</evidence>
<comment type="caution">
    <text evidence="1">The sequence shown here is derived from an EMBL/GenBank/DDBJ whole genome shotgun (WGS) entry which is preliminary data.</text>
</comment>
<reference evidence="1" key="1">
    <citation type="submission" date="2009-08" db="EMBL/GenBank/DDBJ databases">
        <authorList>
            <person name="Weinstock G."/>
            <person name="Sodergren E."/>
            <person name="Clifton S."/>
            <person name="Fulton L."/>
            <person name="Fulton B."/>
            <person name="Courtney L."/>
            <person name="Fronick C."/>
            <person name="Harrison M."/>
            <person name="Strong C."/>
            <person name="Farmer C."/>
            <person name="Delahaunty K."/>
            <person name="Markovic C."/>
            <person name="Hall O."/>
            <person name="Minx P."/>
            <person name="Tomlinson C."/>
            <person name="Mitreva M."/>
            <person name="Nelson J."/>
            <person name="Hou S."/>
            <person name="Wollam A."/>
            <person name="Pepin K.H."/>
            <person name="Johnson M."/>
            <person name="Bhonagiri V."/>
            <person name="Nash W.E."/>
            <person name="Warren W."/>
            <person name="Chinwalla A."/>
            <person name="Mardis E.R."/>
            <person name="Wilson R.K."/>
        </authorList>
    </citation>
    <scope>NUCLEOTIDE SEQUENCE [LARGE SCALE GENOMIC DNA]</scope>
    <source>
        <strain evidence="1">A2-165</strain>
    </source>
</reference>